<dbReference type="Pfam" id="PF20906">
    <property type="entry name" value="S-Me-THD_C"/>
    <property type="match status" value="1"/>
</dbReference>
<dbReference type="RefSeq" id="WP_169102167.1">
    <property type="nucleotide sequence ID" value="NZ_JABBVZ010000093.1"/>
</dbReference>
<name>A0A7Y0L787_9FIRM</name>
<evidence type="ECO:0000313" key="3">
    <source>
        <dbReference type="EMBL" id="NMP24232.1"/>
    </source>
</evidence>
<reference evidence="3 4" key="1">
    <citation type="submission" date="2020-04" db="EMBL/GenBank/DDBJ databases">
        <authorList>
            <person name="Zhang R."/>
            <person name="Schippers A."/>
        </authorList>
    </citation>
    <scope>NUCLEOTIDE SEQUENCE [LARGE SCALE GENOMIC DNA]</scope>
    <source>
        <strain evidence="3 4">DSM 109850</strain>
    </source>
</reference>
<dbReference type="InterPro" id="IPR048350">
    <property type="entry name" value="S-Me-THD-like_C"/>
</dbReference>
<evidence type="ECO:0000259" key="1">
    <source>
        <dbReference type="Pfam" id="PF06032"/>
    </source>
</evidence>
<gene>
    <name evidence="3" type="ORF">HIJ39_18025</name>
</gene>
<keyword evidence="4" id="KW-1185">Reference proteome</keyword>
<dbReference type="InterPro" id="IPR010318">
    <property type="entry name" value="S-Me-THD_N"/>
</dbReference>
<dbReference type="Proteomes" id="UP000533476">
    <property type="component" value="Unassembled WGS sequence"/>
</dbReference>
<dbReference type="InterPro" id="IPR024071">
    <property type="entry name" value="S-Me-THD_C_sf"/>
</dbReference>
<dbReference type="Gene3D" id="2.40.390.10">
    <property type="entry name" value="CV3147-like"/>
    <property type="match status" value="1"/>
</dbReference>
<dbReference type="AlphaFoldDB" id="A0A7Y0L787"/>
<organism evidence="3 4">
    <name type="scientific">Sulfobacillus harzensis</name>
    <dbReference type="NCBI Taxonomy" id="2729629"/>
    <lineage>
        <taxon>Bacteria</taxon>
        <taxon>Bacillati</taxon>
        <taxon>Bacillota</taxon>
        <taxon>Clostridia</taxon>
        <taxon>Eubacteriales</taxon>
        <taxon>Clostridiales Family XVII. Incertae Sedis</taxon>
        <taxon>Sulfobacillus</taxon>
    </lineage>
</organism>
<sequence length="372" mass="40022">MSWKLGIDDLDALAIGAAILGTGGGGDPYIGRIMAEAAMAQRGPLTVYTVDELPDNQWVIPIAGMGAPTVLFEKPPRGTEPMEAFLRLAEHIGVPDAWPCPIEAGGINSMVPLQVAAQLGRPVVDADGMGRAFPELYMQTYHIFGISGSPACMVSEFGDAVILDRIHDNHQLEWLARGLTIRLGGHSFLAQFPMQGRDVKRAAVRGTLSLGLRIGRAVIEAQKQHIDPLSALCEAANYAGYGPAFIAFRGKITEVRRRTEAGFAKGQVTIEGLDGDRGSTLGIEFQNENLVVRRGEQSIAMVPDLVTVLDAQTGLAITTERLRYGQRVAVVVIPAPPIMKSPEALEVWGPRGFGYPFDYVEPALRVAAEKGE</sequence>
<dbReference type="SUPFAM" id="SSF160991">
    <property type="entry name" value="CV3147-like"/>
    <property type="match status" value="1"/>
</dbReference>
<proteinExistence type="predicted"/>
<accession>A0A7Y0L787</accession>
<evidence type="ECO:0000259" key="2">
    <source>
        <dbReference type="Pfam" id="PF20906"/>
    </source>
</evidence>
<comment type="caution">
    <text evidence="3">The sequence shown here is derived from an EMBL/GenBank/DDBJ whole genome shotgun (WGS) entry which is preliminary data.</text>
</comment>
<dbReference type="Gene3D" id="3.40.1610.10">
    <property type="entry name" value="CV3147-like domain"/>
    <property type="match status" value="1"/>
</dbReference>
<feature type="domain" description="S-Me-THD-like C-terminal" evidence="2">
    <location>
        <begin position="168"/>
        <end position="360"/>
    </location>
</feature>
<dbReference type="InterPro" id="IPR027479">
    <property type="entry name" value="S-Me-THD_N_sf"/>
</dbReference>
<dbReference type="Pfam" id="PF06032">
    <property type="entry name" value="S-Me-THD_N"/>
    <property type="match status" value="1"/>
</dbReference>
<feature type="domain" description="S-Me-THD N-terminal" evidence="1">
    <location>
        <begin position="8"/>
        <end position="164"/>
    </location>
</feature>
<protein>
    <submittedName>
        <fullName evidence="3">DUF917 domain-containing protein</fullName>
    </submittedName>
</protein>
<dbReference type="EMBL" id="JABBVZ010000093">
    <property type="protein sequence ID" value="NMP24232.1"/>
    <property type="molecule type" value="Genomic_DNA"/>
</dbReference>
<evidence type="ECO:0000313" key="4">
    <source>
        <dbReference type="Proteomes" id="UP000533476"/>
    </source>
</evidence>